<evidence type="ECO:0000256" key="12">
    <source>
        <dbReference type="ARBA" id="ARBA00029647"/>
    </source>
</evidence>
<evidence type="ECO:0000256" key="13">
    <source>
        <dbReference type="ARBA" id="ARBA00032069"/>
    </source>
</evidence>
<evidence type="ECO:0000256" key="6">
    <source>
        <dbReference type="ARBA" id="ARBA00022676"/>
    </source>
</evidence>
<evidence type="ECO:0000256" key="18">
    <source>
        <dbReference type="SAM" id="Phobius"/>
    </source>
</evidence>
<evidence type="ECO:0000256" key="5">
    <source>
        <dbReference type="ARBA" id="ARBA00018512"/>
    </source>
</evidence>
<dbReference type="Proteomes" id="UP000054251">
    <property type="component" value="Unassembled WGS sequence"/>
</dbReference>
<evidence type="ECO:0000313" key="19">
    <source>
        <dbReference type="EMBL" id="KSA01439.1"/>
    </source>
</evidence>
<comment type="similarity">
    <text evidence="3">Belongs to the ALG10 glucosyltransferase family.</text>
</comment>
<dbReference type="Pfam" id="PF04922">
    <property type="entry name" value="DIE2_ALG10"/>
    <property type="match status" value="1"/>
</dbReference>
<protein>
    <recommendedName>
        <fullName evidence="5">Dol-P-Glc:Glc(2)Man(9)GlcNAc(2)-PP-Dol alpha-1,2-glucosyltransferase</fullName>
        <ecNumber evidence="4">2.4.1.256</ecNumber>
    </recommendedName>
    <alternativeName>
        <fullName evidence="15">Alpha-1,2-glucosyltransferase ALG10-A</fullName>
    </alternativeName>
    <alternativeName>
        <fullName evidence="14">Alpha-2-glucosyltransferase ALG10</fullName>
    </alternativeName>
    <alternativeName>
        <fullName evidence="13">Asparagine-linked glycosylation protein 10</fullName>
    </alternativeName>
    <alternativeName>
        <fullName evidence="12">Dolichyl-phosphoglucose-dependent glucosyltransferase ALG10</fullName>
    </alternativeName>
</protein>
<feature type="transmembrane region" description="Helical" evidence="18">
    <location>
        <begin position="308"/>
        <end position="327"/>
    </location>
</feature>
<feature type="transmembrane region" description="Helical" evidence="18">
    <location>
        <begin position="194"/>
        <end position="215"/>
    </location>
</feature>
<comment type="caution">
    <text evidence="19">The sequence shown here is derived from an EMBL/GenBank/DDBJ whole genome shotgun (WGS) entry which is preliminary data.</text>
</comment>
<feature type="transmembrane region" description="Helical" evidence="18">
    <location>
        <begin position="149"/>
        <end position="174"/>
    </location>
</feature>
<reference evidence="19 20" key="1">
    <citation type="submission" date="2015-11" db="EMBL/GenBank/DDBJ databases">
        <title>The genome of Debaryomyces fabryi.</title>
        <authorList>
            <person name="Tafer H."/>
            <person name="Lopandic K."/>
        </authorList>
    </citation>
    <scope>NUCLEOTIDE SEQUENCE [LARGE SCALE GENOMIC DNA]</scope>
    <source>
        <strain evidence="19 20">CBS 789</strain>
    </source>
</reference>
<name>A0A0V1PZT6_9ASCO</name>
<keyword evidence="7" id="KW-0808">Transferase</keyword>
<evidence type="ECO:0000256" key="4">
    <source>
        <dbReference type="ARBA" id="ARBA00011967"/>
    </source>
</evidence>
<evidence type="ECO:0000256" key="16">
    <source>
        <dbReference type="ARBA" id="ARBA00044727"/>
    </source>
</evidence>
<feature type="transmembrane region" description="Helical" evidence="18">
    <location>
        <begin position="101"/>
        <end position="129"/>
    </location>
</feature>
<dbReference type="InterPro" id="IPR016900">
    <property type="entry name" value="Alg10"/>
</dbReference>
<dbReference type="AlphaFoldDB" id="A0A0V1PZT6"/>
<dbReference type="RefSeq" id="XP_015467541.1">
    <property type="nucleotide sequence ID" value="XM_015611632.1"/>
</dbReference>
<evidence type="ECO:0000256" key="2">
    <source>
        <dbReference type="ARBA" id="ARBA00004922"/>
    </source>
</evidence>
<accession>A0A0V1PZT6</accession>
<feature type="transmembrane region" description="Helical" evidence="18">
    <location>
        <begin position="359"/>
        <end position="379"/>
    </location>
</feature>
<comment type="subcellular location">
    <subcellularLocation>
        <location evidence="1">Endoplasmic reticulum membrane</location>
        <topology evidence="1">Multi-pass membrane protein</topology>
    </subcellularLocation>
</comment>
<dbReference type="EMBL" id="LMYN01000053">
    <property type="protein sequence ID" value="KSA01439.1"/>
    <property type="molecule type" value="Genomic_DNA"/>
</dbReference>
<organism evidence="19 20">
    <name type="scientific">Debaryomyces fabryi</name>
    <dbReference type="NCBI Taxonomy" id="58627"/>
    <lineage>
        <taxon>Eukaryota</taxon>
        <taxon>Fungi</taxon>
        <taxon>Dikarya</taxon>
        <taxon>Ascomycota</taxon>
        <taxon>Saccharomycotina</taxon>
        <taxon>Pichiomycetes</taxon>
        <taxon>Debaryomycetaceae</taxon>
        <taxon>Debaryomyces</taxon>
    </lineage>
</organism>
<evidence type="ECO:0000256" key="8">
    <source>
        <dbReference type="ARBA" id="ARBA00022692"/>
    </source>
</evidence>
<feature type="transmembrane region" description="Helical" evidence="18">
    <location>
        <begin position="68"/>
        <end position="89"/>
    </location>
</feature>
<keyword evidence="10 18" id="KW-1133">Transmembrane helix</keyword>
<gene>
    <name evidence="19" type="ORF">AC631_02802</name>
</gene>
<evidence type="ECO:0000256" key="10">
    <source>
        <dbReference type="ARBA" id="ARBA00022989"/>
    </source>
</evidence>
<dbReference type="OrthoDB" id="4769at2759"/>
<evidence type="ECO:0000256" key="11">
    <source>
        <dbReference type="ARBA" id="ARBA00023136"/>
    </source>
</evidence>
<evidence type="ECO:0000256" key="17">
    <source>
        <dbReference type="ARBA" id="ARBA00048064"/>
    </source>
</evidence>
<evidence type="ECO:0000313" key="20">
    <source>
        <dbReference type="Proteomes" id="UP000054251"/>
    </source>
</evidence>
<dbReference type="GeneID" id="26839811"/>
<dbReference type="GO" id="GO:0005789">
    <property type="term" value="C:endoplasmic reticulum membrane"/>
    <property type="evidence" value="ECO:0007669"/>
    <property type="project" value="UniProtKB-SubCell"/>
</dbReference>
<evidence type="ECO:0000256" key="14">
    <source>
        <dbReference type="ARBA" id="ARBA00032130"/>
    </source>
</evidence>
<evidence type="ECO:0000256" key="7">
    <source>
        <dbReference type="ARBA" id="ARBA00022679"/>
    </source>
</evidence>
<keyword evidence="8 18" id="KW-0812">Transmembrane</keyword>
<evidence type="ECO:0000256" key="15">
    <source>
        <dbReference type="ARBA" id="ARBA00032674"/>
    </source>
</evidence>
<feature type="transmembrane region" description="Helical" evidence="18">
    <location>
        <begin position="222"/>
        <end position="248"/>
    </location>
</feature>
<evidence type="ECO:0000256" key="1">
    <source>
        <dbReference type="ARBA" id="ARBA00004477"/>
    </source>
</evidence>
<dbReference type="GO" id="GO:0006488">
    <property type="term" value="P:dolichol-linked oligosaccharide biosynthetic process"/>
    <property type="evidence" value="ECO:0007669"/>
    <property type="project" value="InterPro"/>
</dbReference>
<dbReference type="PIRSF" id="PIRSF028810">
    <property type="entry name" value="Alpha1_2_glucosyltferase_Alg10"/>
    <property type="match status" value="1"/>
</dbReference>
<dbReference type="UniPathway" id="UPA00378"/>
<evidence type="ECO:0000256" key="9">
    <source>
        <dbReference type="ARBA" id="ARBA00022824"/>
    </source>
</evidence>
<keyword evidence="20" id="KW-1185">Reference proteome</keyword>
<sequence length="395" mass="46412">MVYAEVVRMITFTSESLVSVCENINVLRSVNLFGGLVVLPFIVQGLCDREKPQFWAVNIVAMPLLFTYYFLFYTDIWASILIVASLALVVRQPFGFITSSYFSGIVAFASLWFRQTNIIWIAFIASLLIDKRRREHHKDMGFLQNTVNFIRQAVLDWIAILPFIINILLFAIFVKYNEGITFGDKENHKLNLHIVQVFYCLTFIAMFTWPVWLSIRLIKRYIWFTILGNHGLNTVFTIGSWIFIKFIIDNYTVVHPFLLADNRHYTFYIWKRILNQEYSNIFMIPIYHFCTWNIIDSLSLNTSGLTPITIITFIGGIFITIIPSPLFEPRYYIVPLIIYRLYVRPSKEKLIGISMSRHILEFAWLIFVDVTIMVIFLGYEFTWLSEPGKIQRIIW</sequence>
<comment type="pathway">
    <text evidence="2">Protein modification; protein glycosylation.</text>
</comment>
<keyword evidence="11 18" id="KW-0472">Membrane</keyword>
<keyword evidence="9" id="KW-0256">Endoplasmic reticulum</keyword>
<dbReference type="PANTHER" id="PTHR12989:SF10">
    <property type="entry name" value="DOL-P-GLC:GLC(2)MAN(9)GLCNAC(2)-PP-DOL ALPHA-1,2-GLUCOSYLTRANSFERASE-RELATED"/>
    <property type="match status" value="1"/>
</dbReference>
<dbReference type="GO" id="GO:0106073">
    <property type="term" value="F:dolichyl pyrophosphate Glc2Man9GlcNAc2 alpha-1,2-glucosyltransferase activity"/>
    <property type="evidence" value="ECO:0007669"/>
    <property type="project" value="UniProtKB-EC"/>
</dbReference>
<evidence type="ECO:0000256" key="3">
    <source>
        <dbReference type="ARBA" id="ARBA00010600"/>
    </source>
</evidence>
<dbReference type="EC" id="2.4.1.256" evidence="4"/>
<comment type="catalytic activity">
    <reaction evidence="17">
        <text>an alpha-D-Glc-(1-&gt;3)-alpha-D-Glc-(1-&gt;3)-alpha-D-Man-(1-&gt;2)-alpha-D-Man-(1-&gt;2)-alpha-D-Man-(1-&gt;3)-[alpha-D-Man-(1-&gt;2)-alpha-D-Man-(1-&gt;3)-[alpha-D-Man-(1-&gt;2)-alpha-D-Man-(1-&gt;6)]-alpha-D-Man-(1-&gt;6)]-beta-D-Man-(1-&gt;4)-beta-D-GlcNAc-(1-&gt;4)-alpha-D-GlcNAc-diphospho-di-trans,poly-cis-dolichol + a di-trans,poly-cis-dolichyl beta-D-glucosyl phosphate = a alpha-D-Glc-(1-&gt;2)-alpha-D-Glc-(1-&gt;3)-alpha-D-Glc-(1-&gt;3)-alpha-D-Man-(1-&gt;2)-alpha-D-Man-(1-&gt;2)-alpha-D-Man-(1-&gt;3)-[alpha-D-Man-(1-&gt;2)-alpha-D-Man-(1-&gt;3)-[alpha-D-Man-(1-&gt;2)-alpha-D-Man-(1-&gt;6)]-alpha-D-Man-(1-&gt;6)]-beta-D-Man-(1-&gt;4)-beta-D-GlcNAc-(1-&gt;4)-alpha-D-GlcNAc-diphospho-di-trans,poly-cis-dolichol + a di-trans,poly-cis-dolichyl phosphate + H(+)</text>
        <dbReference type="Rhea" id="RHEA:29543"/>
        <dbReference type="Rhea" id="RHEA-COMP:19498"/>
        <dbReference type="Rhea" id="RHEA-COMP:19502"/>
        <dbReference type="Rhea" id="RHEA-COMP:19512"/>
        <dbReference type="Rhea" id="RHEA-COMP:19522"/>
        <dbReference type="ChEBI" id="CHEBI:15378"/>
        <dbReference type="ChEBI" id="CHEBI:57525"/>
        <dbReference type="ChEBI" id="CHEBI:57683"/>
        <dbReference type="ChEBI" id="CHEBI:132522"/>
        <dbReference type="ChEBI" id="CHEBI:132523"/>
        <dbReference type="EC" id="2.4.1.256"/>
    </reaction>
    <physiologicalReaction direction="left-to-right" evidence="17">
        <dbReference type="Rhea" id="RHEA:29544"/>
    </physiologicalReaction>
</comment>
<keyword evidence="6" id="KW-0328">Glycosyltransferase</keyword>
<comment type="function">
    <text evidence="16">Dol-P-Glc:Glc(2)Man(9)GlcNAc(2)-PP-Dol alpha-1,2-glucosyltransferase that operates in the biosynthetic pathway of dolichol-linked oligosaccharides, the glycan precursors employed in protein asparagine (N)-glycosylation. The assembly of dolichol-linked oligosaccharides begins on the cytosolic side of the endoplasmic reticulum membrane and finishes in its lumen. The sequential addition of sugars to dolichol pyrophosphate produces dolichol-linked oligosaccharides containing fourteen sugars, including two GlcNAcs, nine mannoses and three glucoses. Once assembled, the oligosaccharide is transferred from the lipid to nascent proteins by oligosaccharyltransferases. In the lumen of the endoplasmic reticulum, adds the third and last glucose residue from dolichyl phosphate glucose (Dol-P-Glc) onto the lipid-linked oligosaccharide intermediate Glc(2)Man(9)GlcNAc(2)-PP-Dol to produce Glc(3)Man(9)GlcNAc(2)-PP-Dol.</text>
</comment>
<dbReference type="PANTHER" id="PTHR12989">
    <property type="entry name" value="ALPHA-1,2-GLUCOSYLTRANSFERASE ALG10"/>
    <property type="match status" value="1"/>
</dbReference>
<proteinExistence type="inferred from homology"/>